<name>A0A6P8FZA0_CLUHA</name>
<evidence type="ECO:0000256" key="4">
    <source>
        <dbReference type="ARBA" id="ARBA00022989"/>
    </source>
</evidence>
<dbReference type="PROSITE" id="PS50041">
    <property type="entry name" value="C_TYPE_LECTIN_2"/>
    <property type="match status" value="4"/>
</dbReference>
<dbReference type="CDD" id="cd00062">
    <property type="entry name" value="FN2"/>
    <property type="match status" value="1"/>
</dbReference>
<dbReference type="RefSeq" id="XP_031428801.1">
    <property type="nucleotide sequence ID" value="XM_031572941.1"/>
</dbReference>
<gene>
    <name evidence="12" type="primary">LOC105910538</name>
</gene>
<dbReference type="PANTHER" id="PTHR22803">
    <property type="entry name" value="MANNOSE, PHOSPHOLIPASE, LECTIN RECEPTOR RELATED"/>
    <property type="match status" value="1"/>
</dbReference>
<dbReference type="Gene3D" id="2.10.10.10">
    <property type="entry name" value="Fibronectin, type II, collagen-binding"/>
    <property type="match status" value="1"/>
</dbReference>
<organism evidence="11 12">
    <name type="scientific">Clupea harengus</name>
    <name type="common">Atlantic herring</name>
    <dbReference type="NCBI Taxonomy" id="7950"/>
    <lineage>
        <taxon>Eukaryota</taxon>
        <taxon>Metazoa</taxon>
        <taxon>Chordata</taxon>
        <taxon>Craniata</taxon>
        <taxon>Vertebrata</taxon>
        <taxon>Euteleostomi</taxon>
        <taxon>Actinopterygii</taxon>
        <taxon>Neopterygii</taxon>
        <taxon>Teleostei</taxon>
        <taxon>Clupei</taxon>
        <taxon>Clupeiformes</taxon>
        <taxon>Clupeoidei</taxon>
        <taxon>Clupeidae</taxon>
        <taxon>Clupea</taxon>
    </lineage>
</organism>
<keyword evidence="6 8" id="KW-1015">Disulfide bond</keyword>
<dbReference type="CDD" id="cd00037">
    <property type="entry name" value="CLECT"/>
    <property type="match status" value="4"/>
</dbReference>
<dbReference type="FunFam" id="2.10.10.10:FF:000001">
    <property type="entry name" value="Fibronectin 1a isoform 1"/>
    <property type="match status" value="1"/>
</dbReference>
<sequence>MATKTFTLGGNSYGTPCQFPFKFGEKWYAECTTDGRPDGQLWCATATDYTKDKKWGFCPSKSSTGWDDDPVTGVLYQRNTQAVLTWHQARASCHQQGADLLSIVELHEQTYISGLTDNIGMTLWIGLNSLDFQSGWQWSNGNPFRYLNWAPGHPSTEPGLNCGALNPGKASKWESLNCNKKMGYICRKGNNTDVTPLDLSSQQPLYCPVGWMLYHGHCYSLRREKKGWSQALTVCHKDEADLASVHNIEEHGFLITQSGYVESDELWIGLSDRSTQNLFEWSDRSHVTFTKWRAGEPSHYTNLLEDCVLMGGKEGRWSDYMCEKEFGFICKKKASTQEPAGGAVPITGCKPGWVRYSSFCYLIGSESKSFDGAKQTCASSSASLVKVADRYENAFLTSLVGLRPERYFWLGMSTLEHPGRLEQTDGGHVTFTHFDVGLPDQRQGCVAMQTGMSAGLWDLLSCGSEQKFLCRKMADGVTTSAPPPTTHPLSCHSGWTAKADSNLCYKVFEKPSDEKKTWSDARDYCLAIGGDLLSLHSEEQVDALPYYRDLPAWIGFRLGSNGGFVWSDESPSDFENWGYGEPNNFNDNEHCTETNFYYRHTWNDLDCDRYSDWICQIRKGQVPKPPPTAVTSGLSQKQRGGAIRVATATVHIRSAEDE</sequence>
<dbReference type="GeneID" id="105910538"/>
<dbReference type="GO" id="GO:0016020">
    <property type="term" value="C:membrane"/>
    <property type="evidence" value="ECO:0007669"/>
    <property type="project" value="UniProtKB-SubCell"/>
</dbReference>
<dbReference type="SUPFAM" id="SSF56436">
    <property type="entry name" value="C-type lectin-like"/>
    <property type="match status" value="4"/>
</dbReference>
<feature type="domain" description="C-type lectin" evidence="9">
    <location>
        <begin position="356"/>
        <end position="471"/>
    </location>
</feature>
<keyword evidence="12" id="KW-0675">Receptor</keyword>
<dbReference type="InterPro" id="IPR016187">
    <property type="entry name" value="CTDL_fold"/>
</dbReference>
<evidence type="ECO:0000259" key="9">
    <source>
        <dbReference type="PROSITE" id="PS50041"/>
    </source>
</evidence>
<keyword evidence="3" id="KW-0677">Repeat</keyword>
<evidence type="ECO:0000256" key="3">
    <source>
        <dbReference type="ARBA" id="ARBA00022737"/>
    </source>
</evidence>
<dbReference type="SMART" id="SM00034">
    <property type="entry name" value="CLECT"/>
    <property type="match status" value="4"/>
</dbReference>
<dbReference type="InterPro" id="IPR001304">
    <property type="entry name" value="C-type_lectin-like"/>
</dbReference>
<feature type="domain" description="C-type lectin" evidence="9">
    <location>
        <begin position="71"/>
        <end position="187"/>
    </location>
</feature>
<evidence type="ECO:0000256" key="8">
    <source>
        <dbReference type="PROSITE-ProRule" id="PRU00479"/>
    </source>
</evidence>
<dbReference type="InterPro" id="IPR013806">
    <property type="entry name" value="Kringle-like"/>
</dbReference>
<dbReference type="KEGG" id="char:105910538"/>
<proteinExistence type="predicted"/>
<dbReference type="FunFam" id="3.10.100.10:FF:000023">
    <property type="entry name" value="Macrophage mannose receptor 1"/>
    <property type="match status" value="1"/>
</dbReference>
<evidence type="ECO:0000256" key="6">
    <source>
        <dbReference type="ARBA" id="ARBA00023157"/>
    </source>
</evidence>
<keyword evidence="2" id="KW-0812">Transmembrane</keyword>
<accession>A0A6P8FZA0</accession>
<evidence type="ECO:0000259" key="10">
    <source>
        <dbReference type="PROSITE" id="PS51092"/>
    </source>
</evidence>
<keyword evidence="4" id="KW-1133">Transmembrane helix</keyword>
<dbReference type="InterPro" id="IPR018378">
    <property type="entry name" value="C-type_lectin_CS"/>
</dbReference>
<dbReference type="SMART" id="SM00059">
    <property type="entry name" value="FN2"/>
    <property type="match status" value="1"/>
</dbReference>
<dbReference type="Proteomes" id="UP000515152">
    <property type="component" value="Chromosome 9"/>
</dbReference>
<evidence type="ECO:0000256" key="7">
    <source>
        <dbReference type="ARBA" id="ARBA00023180"/>
    </source>
</evidence>
<keyword evidence="11" id="KW-1185">Reference proteome</keyword>
<dbReference type="PRINTS" id="PR00013">
    <property type="entry name" value="FNTYPEII"/>
</dbReference>
<evidence type="ECO:0000256" key="5">
    <source>
        <dbReference type="ARBA" id="ARBA00023136"/>
    </source>
</evidence>
<dbReference type="Gene3D" id="3.10.100.10">
    <property type="entry name" value="Mannose-Binding Protein A, subunit A"/>
    <property type="match status" value="4"/>
</dbReference>
<dbReference type="AlphaFoldDB" id="A0A6P8FZA0"/>
<dbReference type="InterPro" id="IPR050111">
    <property type="entry name" value="C-type_lectin/snaclec_domain"/>
</dbReference>
<dbReference type="InterPro" id="IPR000562">
    <property type="entry name" value="FN_type2_dom"/>
</dbReference>
<feature type="disulfide bond" evidence="8">
    <location>
        <begin position="17"/>
        <end position="43"/>
    </location>
</feature>
<evidence type="ECO:0000313" key="11">
    <source>
        <dbReference type="Proteomes" id="UP000515152"/>
    </source>
</evidence>
<dbReference type="InterPro" id="IPR016186">
    <property type="entry name" value="C-type_lectin-like/link_sf"/>
</dbReference>
<evidence type="ECO:0000313" key="12">
    <source>
        <dbReference type="RefSeq" id="XP_031428801.1"/>
    </source>
</evidence>
<dbReference type="Pfam" id="PF00059">
    <property type="entry name" value="Lectin_C"/>
    <property type="match status" value="4"/>
</dbReference>
<feature type="domain" description="C-type lectin" evidence="9">
    <location>
        <begin position="214"/>
        <end position="331"/>
    </location>
</feature>
<dbReference type="OrthoDB" id="6356110at2759"/>
<feature type="domain" description="Fibronectin type-II" evidence="10">
    <location>
        <begin position="12"/>
        <end position="60"/>
    </location>
</feature>
<dbReference type="InterPro" id="IPR036943">
    <property type="entry name" value="FN_type2_sf"/>
</dbReference>
<dbReference type="PROSITE" id="PS51092">
    <property type="entry name" value="FN2_2"/>
    <property type="match status" value="1"/>
</dbReference>
<dbReference type="FunFam" id="3.10.100.10:FF:000014">
    <property type="entry name" value="Macrophage mannose receptor 1"/>
    <property type="match status" value="1"/>
</dbReference>
<dbReference type="PROSITE" id="PS00023">
    <property type="entry name" value="FN2_1"/>
    <property type="match status" value="1"/>
</dbReference>
<protein>
    <submittedName>
        <fullName evidence="12">Macrophage mannose receptor 1</fullName>
    </submittedName>
</protein>
<keyword evidence="7" id="KW-0325">Glycoprotein</keyword>
<dbReference type="PROSITE" id="PS00615">
    <property type="entry name" value="C_TYPE_LECTIN_1"/>
    <property type="match status" value="3"/>
</dbReference>
<dbReference type="PRINTS" id="PR01504">
    <property type="entry name" value="PNCREATITSAP"/>
</dbReference>
<evidence type="ECO:0000256" key="1">
    <source>
        <dbReference type="ARBA" id="ARBA00004167"/>
    </source>
</evidence>
<dbReference type="SUPFAM" id="SSF57440">
    <property type="entry name" value="Kringle-like"/>
    <property type="match status" value="1"/>
</dbReference>
<feature type="domain" description="C-type lectin" evidence="9">
    <location>
        <begin position="500"/>
        <end position="616"/>
    </location>
</feature>
<keyword evidence="5" id="KW-0472">Membrane</keyword>
<feature type="disulfide bond" evidence="8">
    <location>
        <begin position="31"/>
        <end position="58"/>
    </location>
</feature>
<dbReference type="Pfam" id="PF00040">
    <property type="entry name" value="fn2"/>
    <property type="match status" value="1"/>
</dbReference>
<reference evidence="12" key="1">
    <citation type="submission" date="2025-08" db="UniProtKB">
        <authorList>
            <consortium name="RefSeq"/>
        </authorList>
    </citation>
    <scope>IDENTIFICATION</scope>
</reference>
<comment type="subcellular location">
    <subcellularLocation>
        <location evidence="1">Membrane</location>
        <topology evidence="1">Single-pass membrane protein</topology>
    </subcellularLocation>
</comment>
<evidence type="ECO:0000256" key="2">
    <source>
        <dbReference type="ARBA" id="ARBA00022692"/>
    </source>
</evidence>